<dbReference type="RefSeq" id="WP_133574771.1">
    <property type="nucleotide sequence ID" value="NZ_SNYC01000003.1"/>
</dbReference>
<name>A0A4R6T015_9SPHI</name>
<dbReference type="Proteomes" id="UP000295620">
    <property type="component" value="Unassembled WGS sequence"/>
</dbReference>
<accession>A0A4R6T015</accession>
<reference evidence="1 2" key="1">
    <citation type="submission" date="2019-03" db="EMBL/GenBank/DDBJ databases">
        <title>Genomic Encyclopedia of Archaeal and Bacterial Type Strains, Phase II (KMG-II): from individual species to whole genera.</title>
        <authorList>
            <person name="Goeker M."/>
        </authorList>
    </citation>
    <scope>NUCLEOTIDE SEQUENCE [LARGE SCALE GENOMIC DNA]</scope>
    <source>
        <strain evidence="1 2">DSM 19035</strain>
    </source>
</reference>
<evidence type="ECO:0000313" key="1">
    <source>
        <dbReference type="EMBL" id="TDQ11722.1"/>
    </source>
</evidence>
<protein>
    <submittedName>
        <fullName evidence="1">Uncharacterized protein</fullName>
    </submittedName>
</protein>
<organism evidence="1 2">
    <name type="scientific">Pedobacter metabolipauper</name>
    <dbReference type="NCBI Taxonomy" id="425513"/>
    <lineage>
        <taxon>Bacteria</taxon>
        <taxon>Pseudomonadati</taxon>
        <taxon>Bacteroidota</taxon>
        <taxon>Sphingobacteriia</taxon>
        <taxon>Sphingobacteriales</taxon>
        <taxon>Sphingobacteriaceae</taxon>
        <taxon>Pedobacter</taxon>
    </lineage>
</organism>
<proteinExistence type="predicted"/>
<sequence>MDILKIFEIYQKQLNHIRVNNYYEPPQILQDFRNEFKGFSDDDVETLKIFLTNNDKKTFVARLLEYVDTFPINLLEPMLMAAVNEPDPSFNNDFIRPCRRVFGYVDIQNILLDIFRNGDKDKKIGVLRASYWARPTVYFVTVHEGNKIYKQQGYDMFFWDDELKSFDEDFIKDVKIFEMEYPRTQIAYIERLKTFLSAFYTTTDIDLKYQIVLCLPEKLSSYPIELQNQAKAFLLDVEKEGTARNIPELEMVRSINSPFLRKFLLKTKRLFTNTKATS</sequence>
<keyword evidence="2" id="KW-1185">Reference proteome</keyword>
<comment type="caution">
    <text evidence="1">The sequence shown here is derived from an EMBL/GenBank/DDBJ whole genome shotgun (WGS) entry which is preliminary data.</text>
</comment>
<gene>
    <name evidence="1" type="ORF">ATK78_0850</name>
</gene>
<dbReference type="EMBL" id="SNYC01000003">
    <property type="protein sequence ID" value="TDQ11722.1"/>
    <property type="molecule type" value="Genomic_DNA"/>
</dbReference>
<dbReference type="OrthoDB" id="790721at2"/>
<dbReference type="AlphaFoldDB" id="A0A4R6T015"/>
<evidence type="ECO:0000313" key="2">
    <source>
        <dbReference type="Proteomes" id="UP000295620"/>
    </source>
</evidence>